<comment type="caution">
    <text evidence="2">The sequence shown here is derived from an EMBL/GenBank/DDBJ whole genome shotgun (WGS) entry which is preliminary data.</text>
</comment>
<feature type="compositionally biased region" description="Basic and acidic residues" evidence="1">
    <location>
        <begin position="1"/>
        <end position="23"/>
    </location>
</feature>
<dbReference type="EMBL" id="JANPWB010000007">
    <property type="protein sequence ID" value="KAJ1172787.1"/>
    <property type="molecule type" value="Genomic_DNA"/>
</dbReference>
<feature type="region of interest" description="Disordered" evidence="1">
    <location>
        <begin position="1"/>
        <end position="36"/>
    </location>
</feature>
<proteinExistence type="predicted"/>
<evidence type="ECO:0000313" key="3">
    <source>
        <dbReference type="Proteomes" id="UP001066276"/>
    </source>
</evidence>
<keyword evidence="3" id="KW-1185">Reference proteome</keyword>
<name>A0AAV7TAA1_PLEWA</name>
<dbReference type="AlphaFoldDB" id="A0AAV7TAA1"/>
<accession>A0AAV7TAA1</accession>
<gene>
    <name evidence="2" type="ORF">NDU88_004629</name>
</gene>
<protein>
    <submittedName>
        <fullName evidence="2">Uncharacterized protein</fullName>
    </submittedName>
</protein>
<dbReference type="Proteomes" id="UP001066276">
    <property type="component" value="Chromosome 4_1"/>
</dbReference>
<evidence type="ECO:0000256" key="1">
    <source>
        <dbReference type="SAM" id="MobiDB-lite"/>
    </source>
</evidence>
<reference evidence="2" key="1">
    <citation type="journal article" date="2022" name="bioRxiv">
        <title>Sequencing and chromosome-scale assembly of the giantPleurodeles waltlgenome.</title>
        <authorList>
            <person name="Brown T."/>
            <person name="Elewa A."/>
            <person name="Iarovenko S."/>
            <person name="Subramanian E."/>
            <person name="Araus A.J."/>
            <person name="Petzold A."/>
            <person name="Susuki M."/>
            <person name="Suzuki K.-i.T."/>
            <person name="Hayashi T."/>
            <person name="Toyoda A."/>
            <person name="Oliveira C."/>
            <person name="Osipova E."/>
            <person name="Leigh N.D."/>
            <person name="Simon A."/>
            <person name="Yun M.H."/>
        </authorList>
    </citation>
    <scope>NUCLEOTIDE SEQUENCE</scope>
    <source>
        <strain evidence="2">20211129_DDA</strain>
        <tissue evidence="2">Liver</tissue>
    </source>
</reference>
<sequence length="129" mass="14664">MHPEKAESKSPFKEDKERQKHSEFTPLGVNSARIETPTLGETNTLWTARKRYHALPLSTLHTDATKRTVLYRNKGGVDQANWAGKRSTSNRPYTGELYQQFSEVGRYWPFPAGLRVFNGTVPERVSEAA</sequence>
<organism evidence="2 3">
    <name type="scientific">Pleurodeles waltl</name>
    <name type="common">Iberian ribbed newt</name>
    <dbReference type="NCBI Taxonomy" id="8319"/>
    <lineage>
        <taxon>Eukaryota</taxon>
        <taxon>Metazoa</taxon>
        <taxon>Chordata</taxon>
        <taxon>Craniata</taxon>
        <taxon>Vertebrata</taxon>
        <taxon>Euteleostomi</taxon>
        <taxon>Amphibia</taxon>
        <taxon>Batrachia</taxon>
        <taxon>Caudata</taxon>
        <taxon>Salamandroidea</taxon>
        <taxon>Salamandridae</taxon>
        <taxon>Pleurodelinae</taxon>
        <taxon>Pleurodeles</taxon>
    </lineage>
</organism>
<evidence type="ECO:0000313" key="2">
    <source>
        <dbReference type="EMBL" id="KAJ1172787.1"/>
    </source>
</evidence>